<keyword evidence="5" id="KW-0663">Pyridoxal phosphate</keyword>
<evidence type="ECO:0000313" key="8">
    <source>
        <dbReference type="EMBL" id="EGO24335.1"/>
    </source>
</evidence>
<reference evidence="8" key="1">
    <citation type="submission" date="2011-04" db="EMBL/GenBank/DDBJ databases">
        <title>Evolution of plant cell wall degrading machinery underlies the functional diversity of forest fungi.</title>
        <authorList>
            <consortium name="US DOE Joint Genome Institute (JGI-PGF)"/>
            <person name="Eastwood D.C."/>
            <person name="Floudas D."/>
            <person name="Binder M."/>
            <person name="Majcherczyk A."/>
            <person name="Schneider P."/>
            <person name="Aerts A."/>
            <person name="Asiegbu F.O."/>
            <person name="Baker S.E."/>
            <person name="Barry K."/>
            <person name="Bendiksby M."/>
            <person name="Blumentritt M."/>
            <person name="Coutinho P.M."/>
            <person name="Cullen D."/>
            <person name="Cullen D."/>
            <person name="Gathman A."/>
            <person name="Goodell B."/>
            <person name="Henrissat B."/>
            <person name="Ihrmark K."/>
            <person name="Kauserud H."/>
            <person name="Kohler A."/>
            <person name="LaButti K."/>
            <person name="Lapidus A."/>
            <person name="Lavin J.L."/>
            <person name="Lee Y.-H."/>
            <person name="Lindquist E."/>
            <person name="Lilly W."/>
            <person name="Lucas S."/>
            <person name="Morin E."/>
            <person name="Murat C."/>
            <person name="Oguiza J.A."/>
            <person name="Park J."/>
            <person name="Pisabarro A.G."/>
            <person name="Riley R."/>
            <person name="Rosling A."/>
            <person name="Salamov A."/>
            <person name="Schmidt O."/>
            <person name="Schmutz J."/>
            <person name="Skrede I."/>
            <person name="Stenlid J."/>
            <person name="Wiebenga A."/>
            <person name="Xie X."/>
            <person name="Kues U."/>
            <person name="Hibbett D.S."/>
            <person name="Hoffmeister D."/>
            <person name="Hogberg N."/>
            <person name="Martin F."/>
            <person name="Grigoriev I.V."/>
            <person name="Watkinson S.C."/>
        </authorList>
    </citation>
    <scope>NUCLEOTIDE SEQUENCE</scope>
    <source>
        <strain evidence="8">S7.9</strain>
    </source>
</reference>
<dbReference type="RefSeq" id="XP_007318354.1">
    <property type="nucleotide sequence ID" value="XM_007318292.1"/>
</dbReference>
<protein>
    <recommendedName>
        <fullName evidence="7">Aminotransferase class I/classII large domain-containing protein</fullName>
    </recommendedName>
</protein>
<feature type="region of interest" description="Disordered" evidence="6">
    <location>
        <begin position="1"/>
        <end position="23"/>
    </location>
</feature>
<dbReference type="InterPro" id="IPR015421">
    <property type="entry name" value="PyrdxlP-dep_Trfase_major"/>
</dbReference>
<dbReference type="PANTHER" id="PTHR42790:SF19">
    <property type="entry name" value="KYNURENINE_ALPHA-AMINOADIPATE AMINOTRANSFERASE, MITOCHONDRIAL"/>
    <property type="match status" value="1"/>
</dbReference>
<dbReference type="CDD" id="cd00609">
    <property type="entry name" value="AAT_like"/>
    <property type="match status" value="1"/>
</dbReference>
<dbReference type="HOGENOM" id="CLU_017584_0_6_1"/>
<dbReference type="PANTHER" id="PTHR42790">
    <property type="entry name" value="AMINOTRANSFERASE"/>
    <property type="match status" value="1"/>
</dbReference>
<dbReference type="InterPro" id="IPR004839">
    <property type="entry name" value="Aminotransferase_I/II_large"/>
</dbReference>
<dbReference type="OrthoDB" id="691673at2759"/>
<accession>F8NWD1</accession>
<evidence type="ECO:0000259" key="7">
    <source>
        <dbReference type="Pfam" id="PF00155"/>
    </source>
</evidence>
<keyword evidence="4" id="KW-0808">Transferase</keyword>
<keyword evidence="3" id="KW-0032">Aminotransferase</keyword>
<evidence type="ECO:0000256" key="4">
    <source>
        <dbReference type="ARBA" id="ARBA00022679"/>
    </source>
</evidence>
<comment type="cofactor">
    <cofactor evidence="1">
        <name>pyridoxal 5'-phosphate</name>
        <dbReference type="ChEBI" id="CHEBI:597326"/>
    </cofactor>
</comment>
<dbReference type="SUPFAM" id="SSF53383">
    <property type="entry name" value="PLP-dependent transferases"/>
    <property type="match status" value="1"/>
</dbReference>
<gene>
    <name evidence="8" type="ORF">SERLADRAFT_467467</name>
</gene>
<evidence type="ECO:0000256" key="1">
    <source>
        <dbReference type="ARBA" id="ARBA00001933"/>
    </source>
</evidence>
<dbReference type="Pfam" id="PF00155">
    <property type="entry name" value="Aminotran_1_2"/>
    <property type="match status" value="1"/>
</dbReference>
<dbReference type="EMBL" id="GL945434">
    <property type="protein sequence ID" value="EGO24335.1"/>
    <property type="molecule type" value="Genomic_DNA"/>
</dbReference>
<dbReference type="AlphaFoldDB" id="F8NWD1"/>
<evidence type="ECO:0000256" key="2">
    <source>
        <dbReference type="ARBA" id="ARBA00007441"/>
    </source>
</evidence>
<comment type="similarity">
    <text evidence="2">Belongs to the class-I pyridoxal-phosphate-dependent aminotransferase family.</text>
</comment>
<dbReference type="InterPro" id="IPR015424">
    <property type="entry name" value="PyrdxlP-dep_Trfase"/>
</dbReference>
<evidence type="ECO:0000256" key="5">
    <source>
        <dbReference type="ARBA" id="ARBA00022898"/>
    </source>
</evidence>
<dbReference type="InterPro" id="IPR050859">
    <property type="entry name" value="Class-I_PLP-dep_aminotransf"/>
</dbReference>
<dbReference type="KEGG" id="sla:SERLADRAFT_467467"/>
<evidence type="ECO:0000256" key="6">
    <source>
        <dbReference type="SAM" id="MobiDB-lite"/>
    </source>
</evidence>
<name>F8NWD1_SERL9</name>
<proteinExistence type="inferred from homology"/>
<dbReference type="GO" id="GO:0008483">
    <property type="term" value="F:transaminase activity"/>
    <property type="evidence" value="ECO:0007669"/>
    <property type="project" value="UniProtKB-KW"/>
</dbReference>
<feature type="domain" description="Aminotransferase class I/classII large" evidence="7">
    <location>
        <begin position="109"/>
        <end position="454"/>
    </location>
</feature>
<sequence length="465" mass="51630">MAAVATNGHANGHTDNIVDGKSPSDGLNYLPPSFYDQFLSQAAKERKPSPIRGLFPLEKKPGVLSLLAGKPNAATFPFTSLSFTIRSPQDPTQEVPITVDPNDLAAGLQYGDTAGLAPLLDWFCGLQGHSHGRKKTDHWRISTGSGSQDLIYKAVHALVDHGDPVLVESPVYAGVIPLFKTFHCDQIEVDTDADGICSSSLRDILENWPAGKPKPKVLYTVPYGCNPTGMTATTQRRKEVLELSRKHNFLILEDDPYYFLYYGKTERPPSYFTLEMEEPEVGRVLRFDSLSKILSAGIRIGFASGPVALLDAMDMHTGTSNLQVSSFTQVVTLALVKSWGYDNFILHTERVSQFYREKRDIFEAALRRHLDGLVQWETPEAGMFFWFKLLMNAPGDASVDEGDSEDLIRNKAYEEGVLALPGTVFLPNGRKTSYVRAAFSLSTEEQVNEALRRLRVVLLKERDGR</sequence>
<dbReference type="Proteomes" id="UP000008064">
    <property type="component" value="Unassembled WGS sequence"/>
</dbReference>
<dbReference type="GeneID" id="18819234"/>
<dbReference type="GO" id="GO:1901605">
    <property type="term" value="P:alpha-amino acid metabolic process"/>
    <property type="evidence" value="ECO:0007669"/>
    <property type="project" value="TreeGrafter"/>
</dbReference>
<dbReference type="GO" id="GO:0030170">
    <property type="term" value="F:pyridoxal phosphate binding"/>
    <property type="evidence" value="ECO:0007669"/>
    <property type="project" value="InterPro"/>
</dbReference>
<dbReference type="Gene3D" id="3.40.640.10">
    <property type="entry name" value="Type I PLP-dependent aspartate aminotransferase-like (Major domain)"/>
    <property type="match status" value="1"/>
</dbReference>
<organism>
    <name type="scientific">Serpula lacrymans var. lacrymans (strain S7.9)</name>
    <name type="common">Dry rot fungus</name>
    <dbReference type="NCBI Taxonomy" id="578457"/>
    <lineage>
        <taxon>Eukaryota</taxon>
        <taxon>Fungi</taxon>
        <taxon>Dikarya</taxon>
        <taxon>Basidiomycota</taxon>
        <taxon>Agaricomycotina</taxon>
        <taxon>Agaricomycetes</taxon>
        <taxon>Agaricomycetidae</taxon>
        <taxon>Boletales</taxon>
        <taxon>Coniophorineae</taxon>
        <taxon>Serpulaceae</taxon>
        <taxon>Serpula</taxon>
    </lineage>
</organism>
<evidence type="ECO:0000256" key="3">
    <source>
        <dbReference type="ARBA" id="ARBA00022576"/>
    </source>
</evidence>